<dbReference type="SUPFAM" id="SSF55890">
    <property type="entry name" value="Sporulation response regulatory protein Spo0B"/>
    <property type="match status" value="1"/>
</dbReference>
<proteinExistence type="predicted"/>
<dbReference type="SUPFAM" id="SSF55874">
    <property type="entry name" value="ATPase domain of HSP90 chaperone/DNA topoisomerase II/histidine kinase"/>
    <property type="match status" value="1"/>
</dbReference>
<evidence type="ECO:0000313" key="12">
    <source>
        <dbReference type="Proteomes" id="UP000282311"/>
    </source>
</evidence>
<accession>A0A3B0CD88</accession>
<evidence type="ECO:0000256" key="8">
    <source>
        <dbReference type="ARBA" id="ARBA00023012"/>
    </source>
</evidence>
<feature type="transmembrane region" description="Helical" evidence="9">
    <location>
        <begin position="336"/>
        <end position="358"/>
    </location>
</feature>
<evidence type="ECO:0000256" key="9">
    <source>
        <dbReference type="SAM" id="Phobius"/>
    </source>
</evidence>
<dbReference type="EC" id="2.7.13.3" evidence="2"/>
<keyword evidence="4" id="KW-0808">Transferase</keyword>
<feature type="domain" description="Histidine kinase" evidence="10">
    <location>
        <begin position="446"/>
        <end position="579"/>
    </location>
</feature>
<evidence type="ECO:0000259" key="10">
    <source>
        <dbReference type="PROSITE" id="PS50109"/>
    </source>
</evidence>
<keyword evidence="8" id="KW-0902">Two-component regulatory system</keyword>
<dbReference type="InterPro" id="IPR004358">
    <property type="entry name" value="Sig_transdc_His_kin-like_C"/>
</dbReference>
<dbReference type="PRINTS" id="PR00344">
    <property type="entry name" value="BCTRLSENSOR"/>
</dbReference>
<dbReference type="Pfam" id="PF02518">
    <property type="entry name" value="HATPase_c"/>
    <property type="match status" value="1"/>
</dbReference>
<keyword evidence="3" id="KW-0597">Phosphoprotein</keyword>
<evidence type="ECO:0000256" key="2">
    <source>
        <dbReference type="ARBA" id="ARBA00012438"/>
    </source>
</evidence>
<dbReference type="EMBL" id="RBAH01000009">
    <property type="protein sequence ID" value="RKN84165.1"/>
    <property type="molecule type" value="Genomic_DNA"/>
</dbReference>
<dbReference type="Gene3D" id="3.30.565.10">
    <property type="entry name" value="Histidine kinase-like ATPase, C-terminal domain"/>
    <property type="match status" value="1"/>
</dbReference>
<keyword evidence="5" id="KW-0547">Nucleotide-binding</keyword>
<keyword evidence="9" id="KW-1133">Transmembrane helix</keyword>
<dbReference type="InterPro" id="IPR003594">
    <property type="entry name" value="HATPase_dom"/>
</dbReference>
<keyword evidence="7" id="KW-0067">ATP-binding</keyword>
<dbReference type="Pfam" id="PF14689">
    <property type="entry name" value="SPOB_a"/>
    <property type="match status" value="1"/>
</dbReference>
<dbReference type="PANTHER" id="PTHR40448">
    <property type="entry name" value="TWO-COMPONENT SENSOR HISTIDINE KINASE"/>
    <property type="match status" value="1"/>
</dbReference>
<evidence type="ECO:0000256" key="4">
    <source>
        <dbReference type="ARBA" id="ARBA00022679"/>
    </source>
</evidence>
<sequence length="584" mass="66182">MRSRFFYIVFACVLLILCINNVLFYVTTKNRLVGSVEQQSLMAAGNLRNAIDRYKASVNYVEDMIGQQLRLAAIAAKDRLDPKAANVTAEQLTQLSLELGISHITLLQPRGDDIVGVQSSDPKELDMSTKHWNYWYTAFRQLLQNNNVSIPEGQKLPNYWSGPIAHADSDPSKIDKWGYFYDGTTDYIINPYVEDIQIKQYEALAGPDVILNKTILDNPSILEMTGFNYNTFGYPLKVSRSQSGNDYIALASRPIWFGTYSYADRDNDIVNVREAIELKKPITRTTILNGKKVIKSFIPVTYDDSALSVENYPYVIGVVFDYNGISQMLNDQARSLINRILILTIASLIVLIVVFRMIRQNKEEAIRITQEAYIDEMNDMFTTIRGQRHDFLNHVQTIHTFLQMKKYDDLQRYTGELIGGIRQINDIIQIGHPAVAALVQSKVVTAMDKNIDFRHEFEPIGNLDLGVTSVDIVIIIGNLVDNAFDEVAKLPVSERWVELRGWHQAGNLVVSVRNPGRTICDEEKERLFVPGYSTKRPDDHSGLGLAITKKRVDSYKGSITIESDEEHGTTFTVSMPIQRMVRSS</sequence>
<name>A0A3B0CD88_9BACL</name>
<keyword evidence="12" id="KW-1185">Reference proteome</keyword>
<evidence type="ECO:0000256" key="6">
    <source>
        <dbReference type="ARBA" id="ARBA00022777"/>
    </source>
</evidence>
<dbReference type="InterPro" id="IPR039506">
    <property type="entry name" value="SPOB_a"/>
</dbReference>
<dbReference type="Proteomes" id="UP000282311">
    <property type="component" value="Unassembled WGS sequence"/>
</dbReference>
<comment type="catalytic activity">
    <reaction evidence="1">
        <text>ATP + protein L-histidine = ADP + protein N-phospho-L-histidine.</text>
        <dbReference type="EC" id="2.7.13.3"/>
    </reaction>
</comment>
<dbReference type="InterPro" id="IPR005467">
    <property type="entry name" value="His_kinase_dom"/>
</dbReference>
<evidence type="ECO:0000313" key="11">
    <source>
        <dbReference type="EMBL" id="RKN84165.1"/>
    </source>
</evidence>
<dbReference type="PROSITE" id="PS50109">
    <property type="entry name" value="HIS_KIN"/>
    <property type="match status" value="1"/>
</dbReference>
<gene>
    <name evidence="11" type="ORF">D7M11_14230</name>
</gene>
<dbReference type="GO" id="GO:0005524">
    <property type="term" value="F:ATP binding"/>
    <property type="evidence" value="ECO:0007669"/>
    <property type="project" value="UniProtKB-KW"/>
</dbReference>
<dbReference type="PANTHER" id="PTHR40448:SF1">
    <property type="entry name" value="TWO-COMPONENT SENSOR HISTIDINE KINASE"/>
    <property type="match status" value="1"/>
</dbReference>
<evidence type="ECO:0000256" key="3">
    <source>
        <dbReference type="ARBA" id="ARBA00022553"/>
    </source>
</evidence>
<keyword evidence="9" id="KW-0812">Transmembrane</keyword>
<dbReference type="InterPro" id="IPR036890">
    <property type="entry name" value="HATPase_C_sf"/>
</dbReference>
<dbReference type="Gene3D" id="1.10.287.130">
    <property type="match status" value="1"/>
</dbReference>
<reference evidence="11 12" key="1">
    <citation type="journal article" date="2007" name="Int. J. Syst. Evol. Microbiol.">
        <title>Paenibacillus ginsengarvi sp. nov., isolated from soil from ginseng cultivation.</title>
        <authorList>
            <person name="Yoon M.H."/>
            <person name="Ten L.N."/>
            <person name="Im W.T."/>
        </authorList>
    </citation>
    <scope>NUCLEOTIDE SEQUENCE [LARGE SCALE GENOMIC DNA]</scope>
    <source>
        <strain evidence="11 12">KCTC 13059</strain>
    </source>
</reference>
<comment type="caution">
    <text evidence="11">The sequence shown here is derived from an EMBL/GenBank/DDBJ whole genome shotgun (WGS) entry which is preliminary data.</text>
</comment>
<evidence type="ECO:0000256" key="1">
    <source>
        <dbReference type="ARBA" id="ARBA00000085"/>
    </source>
</evidence>
<evidence type="ECO:0000256" key="5">
    <source>
        <dbReference type="ARBA" id="ARBA00022741"/>
    </source>
</evidence>
<keyword evidence="9" id="KW-0472">Membrane</keyword>
<dbReference type="GO" id="GO:0000155">
    <property type="term" value="F:phosphorelay sensor kinase activity"/>
    <property type="evidence" value="ECO:0007669"/>
    <property type="project" value="InterPro"/>
</dbReference>
<dbReference type="AlphaFoldDB" id="A0A3B0CD88"/>
<dbReference type="SMART" id="SM00387">
    <property type="entry name" value="HATPase_c"/>
    <property type="match status" value="1"/>
</dbReference>
<protein>
    <recommendedName>
        <fullName evidence="2">histidine kinase</fullName>
        <ecNumber evidence="2">2.7.13.3</ecNumber>
    </recommendedName>
</protein>
<dbReference type="GO" id="GO:0042802">
    <property type="term" value="F:identical protein binding"/>
    <property type="evidence" value="ECO:0007669"/>
    <property type="project" value="TreeGrafter"/>
</dbReference>
<keyword evidence="6" id="KW-0418">Kinase</keyword>
<dbReference type="InterPro" id="IPR016120">
    <property type="entry name" value="Sig_transdc_His_kin_SpoOB"/>
</dbReference>
<organism evidence="11 12">
    <name type="scientific">Paenibacillus ginsengarvi</name>
    <dbReference type="NCBI Taxonomy" id="400777"/>
    <lineage>
        <taxon>Bacteria</taxon>
        <taxon>Bacillati</taxon>
        <taxon>Bacillota</taxon>
        <taxon>Bacilli</taxon>
        <taxon>Bacillales</taxon>
        <taxon>Paenibacillaceae</taxon>
        <taxon>Paenibacillus</taxon>
    </lineage>
</organism>
<evidence type="ECO:0000256" key="7">
    <source>
        <dbReference type="ARBA" id="ARBA00022840"/>
    </source>
</evidence>